<dbReference type="Pfam" id="PF09234">
    <property type="entry name" value="DUF1963"/>
    <property type="match status" value="1"/>
</dbReference>
<feature type="region of interest" description="Disordered" evidence="1">
    <location>
        <begin position="1"/>
        <end position="26"/>
    </location>
</feature>
<evidence type="ECO:0000313" key="2">
    <source>
        <dbReference type="EMBL" id="SHJ46323.1"/>
    </source>
</evidence>
<gene>
    <name evidence="2" type="ORF">SAMN05421803_106144</name>
</gene>
<evidence type="ECO:0000256" key="1">
    <source>
        <dbReference type="SAM" id="MobiDB-lite"/>
    </source>
</evidence>
<protein>
    <recommendedName>
        <fullName evidence="4">DUF1963 domain-containing protein</fullName>
    </recommendedName>
</protein>
<accession>A0A1M6JI34</accession>
<evidence type="ECO:0008006" key="4">
    <source>
        <dbReference type="Google" id="ProtNLM"/>
    </source>
</evidence>
<dbReference type="Gene3D" id="2.30.320.10">
    <property type="entry name" value="YwqG-like"/>
    <property type="match status" value="1"/>
</dbReference>
<dbReference type="STRING" id="758803.SAMN05421803_106144"/>
<proteinExistence type="predicted"/>
<reference evidence="2 3" key="1">
    <citation type="submission" date="2016-11" db="EMBL/GenBank/DDBJ databases">
        <authorList>
            <person name="Jaros S."/>
            <person name="Januszkiewicz K."/>
            <person name="Wedrychowicz H."/>
        </authorList>
    </citation>
    <scope>NUCLEOTIDE SEQUENCE [LARGE SCALE GENOMIC DNA]</scope>
    <source>
        <strain evidence="2 3">CGMCC 4.5723</strain>
    </source>
</reference>
<dbReference type="EMBL" id="FQZK01000006">
    <property type="protein sequence ID" value="SHJ46323.1"/>
    <property type="molecule type" value="Genomic_DNA"/>
</dbReference>
<sequence>MSGVSPVRASMSGMNTSQAYRDEARGRGVPEHAIDLALGLARPQIELVPSAADGGVPAGRYGGLPCLPPGVEWDGGLDLVATVDCAALPADGGGLPLPRDGHLLFFADRTDPDGLALMEDSRSVVHVPAGAPTAERPLPGGPYVLPALDPHPLYARSVPSMPMSVDDAVLSDPETARLYREHRLDEYDHRMPPWEGTLLLGGYAYSPQDPPIMDSSPQDEKGGWVLLAQAQLDMPENPGFTACPFWIIRRDDLAAGDFAAAALVSLSYH</sequence>
<organism evidence="2 3">
    <name type="scientific">Nocardiopsis flavescens</name>
    <dbReference type="NCBI Taxonomy" id="758803"/>
    <lineage>
        <taxon>Bacteria</taxon>
        <taxon>Bacillati</taxon>
        <taxon>Actinomycetota</taxon>
        <taxon>Actinomycetes</taxon>
        <taxon>Streptosporangiales</taxon>
        <taxon>Nocardiopsidaceae</taxon>
        <taxon>Nocardiopsis</taxon>
    </lineage>
</organism>
<dbReference type="InterPro" id="IPR015315">
    <property type="entry name" value="DUF1963"/>
</dbReference>
<evidence type="ECO:0000313" key="3">
    <source>
        <dbReference type="Proteomes" id="UP000184452"/>
    </source>
</evidence>
<name>A0A1M6JI34_9ACTN</name>
<dbReference type="AlphaFoldDB" id="A0A1M6JI34"/>
<keyword evidence="3" id="KW-1185">Reference proteome</keyword>
<dbReference type="SUPFAM" id="SSF103032">
    <property type="entry name" value="Hypothetical protein YwqG"/>
    <property type="match status" value="1"/>
</dbReference>
<dbReference type="InterPro" id="IPR035948">
    <property type="entry name" value="YwqG-like_sf"/>
</dbReference>
<dbReference type="Proteomes" id="UP000184452">
    <property type="component" value="Unassembled WGS sequence"/>
</dbReference>